<dbReference type="SUPFAM" id="SSF103657">
    <property type="entry name" value="BAR/IMD domain-like"/>
    <property type="match status" value="1"/>
</dbReference>
<organism evidence="3 4">
    <name type="scientific">Didymodactylos carnosus</name>
    <dbReference type="NCBI Taxonomy" id="1234261"/>
    <lineage>
        <taxon>Eukaryota</taxon>
        <taxon>Metazoa</taxon>
        <taxon>Spiralia</taxon>
        <taxon>Gnathifera</taxon>
        <taxon>Rotifera</taxon>
        <taxon>Eurotatoria</taxon>
        <taxon>Bdelloidea</taxon>
        <taxon>Philodinida</taxon>
        <taxon>Philodinidae</taxon>
        <taxon>Didymodactylos</taxon>
    </lineage>
</organism>
<feature type="coiled-coil region" evidence="1">
    <location>
        <begin position="128"/>
        <end position="162"/>
    </location>
</feature>
<dbReference type="InterPro" id="IPR027267">
    <property type="entry name" value="AH/BAR_dom_sf"/>
</dbReference>
<reference evidence="3" key="1">
    <citation type="submission" date="2021-02" db="EMBL/GenBank/DDBJ databases">
        <authorList>
            <person name="Nowell W R."/>
        </authorList>
    </citation>
    <scope>NUCLEOTIDE SEQUENCE</scope>
</reference>
<gene>
    <name evidence="2" type="ORF">OVA965_LOCUS35427</name>
    <name evidence="3" type="ORF">TMI583_LOCUS36389</name>
</gene>
<name>A0A8S2T385_9BILA</name>
<comment type="caution">
    <text evidence="3">The sequence shown here is derived from an EMBL/GenBank/DDBJ whole genome shotgun (WGS) entry which is preliminary data.</text>
</comment>
<proteinExistence type="predicted"/>
<keyword evidence="1" id="KW-0175">Coiled coil</keyword>
<evidence type="ECO:0000256" key="1">
    <source>
        <dbReference type="SAM" id="Coils"/>
    </source>
</evidence>
<dbReference type="Gene3D" id="1.20.1270.60">
    <property type="entry name" value="Arfaptin homology (AH) domain/BAR domain"/>
    <property type="match status" value="1"/>
</dbReference>
<accession>A0A8S2T385</accession>
<dbReference type="EMBL" id="CAJOBA010052725">
    <property type="protein sequence ID" value="CAF4257941.1"/>
    <property type="molecule type" value="Genomic_DNA"/>
</dbReference>
<dbReference type="Proteomes" id="UP000677228">
    <property type="component" value="Unassembled WGS sequence"/>
</dbReference>
<dbReference type="Proteomes" id="UP000682733">
    <property type="component" value="Unassembled WGS sequence"/>
</dbReference>
<dbReference type="EMBL" id="CAJNOK010030854">
    <property type="protein sequence ID" value="CAF1465253.1"/>
    <property type="molecule type" value="Genomic_DNA"/>
</dbReference>
<dbReference type="AlphaFoldDB" id="A0A8S2T385"/>
<sequence length="372" mass="43980">MMVYPPSFFVAKSQVFYILGYDVSKDLMFMMEDYCNLHRQFSRGLISYFERWSKRIQHQNTLCSYNTTKRALLDTVKSAKKLAFVEDKRIQNIQHVIDKYKTIVNDTYIPTRFSSQQHRRTKEFKKQFKEAYQMLNDCKIKLDNLKNDYKIAQEDLKKADSAHEIVFSDSTTTDKQRTRAIEMQTKRRRSLKKISGRIAVIENNYNHANKVYCRRVKVIFQDCQQEEEHRLDLIKETLIDFCQAIQIENQIELDKVYEDLAHQIQTKQNSLDDIIYWAQSYGAIDYNIDPLRDDSKTSKVRKHHIFIEESPTINSKSLIEAKKMDTKVYESILTTLGADDEDISETKITTMRKTGKESNSKKFSTTTEIDFY</sequence>
<protein>
    <submittedName>
        <fullName evidence="3">Uncharacterized protein</fullName>
    </submittedName>
</protein>
<evidence type="ECO:0000313" key="2">
    <source>
        <dbReference type="EMBL" id="CAF1465253.1"/>
    </source>
</evidence>
<evidence type="ECO:0000313" key="4">
    <source>
        <dbReference type="Proteomes" id="UP000682733"/>
    </source>
</evidence>
<evidence type="ECO:0000313" key="3">
    <source>
        <dbReference type="EMBL" id="CAF4257941.1"/>
    </source>
</evidence>